<evidence type="ECO:0000256" key="1">
    <source>
        <dbReference type="SAM" id="Phobius"/>
    </source>
</evidence>
<keyword evidence="1" id="KW-1133">Transmembrane helix</keyword>
<feature type="transmembrane region" description="Helical" evidence="1">
    <location>
        <begin position="137"/>
        <end position="161"/>
    </location>
</feature>
<name>A0A7J0DRE7_9ERIC</name>
<feature type="transmembrane region" description="Helical" evidence="1">
    <location>
        <begin position="167"/>
        <end position="186"/>
    </location>
</feature>
<keyword evidence="1" id="KW-0472">Membrane</keyword>
<feature type="transmembrane region" description="Helical" evidence="1">
    <location>
        <begin position="36"/>
        <end position="54"/>
    </location>
</feature>
<organism evidence="2 3">
    <name type="scientific">Actinidia rufa</name>
    <dbReference type="NCBI Taxonomy" id="165716"/>
    <lineage>
        <taxon>Eukaryota</taxon>
        <taxon>Viridiplantae</taxon>
        <taxon>Streptophyta</taxon>
        <taxon>Embryophyta</taxon>
        <taxon>Tracheophyta</taxon>
        <taxon>Spermatophyta</taxon>
        <taxon>Magnoliopsida</taxon>
        <taxon>eudicotyledons</taxon>
        <taxon>Gunneridae</taxon>
        <taxon>Pentapetalae</taxon>
        <taxon>asterids</taxon>
        <taxon>Ericales</taxon>
        <taxon>Actinidiaceae</taxon>
        <taxon>Actinidia</taxon>
    </lineage>
</organism>
<evidence type="ECO:0000313" key="3">
    <source>
        <dbReference type="Proteomes" id="UP000585474"/>
    </source>
</evidence>
<dbReference type="EMBL" id="BJWL01000358">
    <property type="protein sequence ID" value="GFS40719.1"/>
    <property type="molecule type" value="Genomic_DNA"/>
</dbReference>
<protein>
    <submittedName>
        <fullName evidence="2">Uncharacterized protein</fullName>
    </submittedName>
</protein>
<gene>
    <name evidence="2" type="ORF">Acr_00g0070070</name>
</gene>
<reference evidence="3" key="1">
    <citation type="submission" date="2019-07" db="EMBL/GenBank/DDBJ databases">
        <title>De Novo Assembly of kiwifruit Actinidia rufa.</title>
        <authorList>
            <person name="Sugita-Konishi S."/>
            <person name="Sato K."/>
            <person name="Mori E."/>
            <person name="Abe Y."/>
            <person name="Kisaki G."/>
            <person name="Hamano K."/>
            <person name="Suezawa K."/>
            <person name="Otani M."/>
            <person name="Fukuda T."/>
            <person name="Manabe T."/>
            <person name="Gomi K."/>
            <person name="Tabuchi M."/>
            <person name="Akimitsu K."/>
            <person name="Kataoka I."/>
        </authorList>
    </citation>
    <scope>NUCLEOTIDE SEQUENCE [LARGE SCALE GENOMIC DNA]</scope>
    <source>
        <strain evidence="3">cv. Fuchu</strain>
    </source>
</reference>
<proteinExistence type="predicted"/>
<accession>A0A7J0DRE7</accession>
<keyword evidence="3" id="KW-1185">Reference proteome</keyword>
<feature type="transmembrane region" description="Helical" evidence="1">
    <location>
        <begin position="96"/>
        <end position="116"/>
    </location>
</feature>
<sequence>MLEVLDMDPSRFDLSTTSFAITRLTSDRPREIRSGLDLSTTGFVIGLAVAFLTSNKSYRRSLAFDNPRGGLAKPLTGLFVASWPSTAPHLTSATTFFIFVFAGEALTALALAITFFNGEGPRCLWRVLDLTASGISGVCYGSALCGVYVLCSGVPVLFIGLLHGSFSVWPCFLARVLALLMVGQFAPTVEMLPYKRAGFKFHPEFRRKSSKCKGNRPPCTSTVVDTSPVSIGVPATTATLGFYCLSF</sequence>
<dbReference type="Proteomes" id="UP000585474">
    <property type="component" value="Unassembled WGS sequence"/>
</dbReference>
<dbReference type="AlphaFoldDB" id="A0A7J0DRE7"/>
<comment type="caution">
    <text evidence="2">The sequence shown here is derived from an EMBL/GenBank/DDBJ whole genome shotgun (WGS) entry which is preliminary data.</text>
</comment>
<evidence type="ECO:0000313" key="2">
    <source>
        <dbReference type="EMBL" id="GFS40719.1"/>
    </source>
</evidence>
<keyword evidence="1" id="KW-0812">Transmembrane</keyword>